<dbReference type="RefSeq" id="WP_073372222.1">
    <property type="nucleotide sequence ID" value="NZ_CP017813.1"/>
</dbReference>
<evidence type="ECO:0000256" key="1">
    <source>
        <dbReference type="ARBA" id="ARBA00004141"/>
    </source>
</evidence>
<proteinExistence type="inferred from homology"/>
<comment type="similarity">
    <text evidence="2 9">Belongs to the SLC41A transporter family.</text>
</comment>
<dbReference type="CDD" id="cd04606">
    <property type="entry name" value="CBS_pair_Mg_transporter"/>
    <property type="match status" value="1"/>
</dbReference>
<keyword evidence="12" id="KW-1185">Reference proteome</keyword>
<feature type="transmembrane region" description="Helical" evidence="9">
    <location>
        <begin position="316"/>
        <end position="337"/>
    </location>
</feature>
<feature type="transmembrane region" description="Helical" evidence="9">
    <location>
        <begin position="418"/>
        <end position="438"/>
    </location>
</feature>
<dbReference type="AlphaFoldDB" id="A0A1L4FRI7"/>
<dbReference type="EMBL" id="CP017813">
    <property type="protein sequence ID" value="APJ38218.1"/>
    <property type="molecule type" value="Genomic_DNA"/>
</dbReference>
<dbReference type="InterPro" id="IPR000644">
    <property type="entry name" value="CBS_dom"/>
</dbReference>
<dbReference type="KEGG" id="mpul:BLA55_00760"/>
<dbReference type="SUPFAM" id="SSF161093">
    <property type="entry name" value="MgtE membrane domain-like"/>
    <property type="match status" value="1"/>
</dbReference>
<comment type="subcellular location">
    <subcellularLocation>
        <location evidence="9">Cell membrane</location>
        <topology evidence="9">Multi-pass membrane protein</topology>
    </subcellularLocation>
    <subcellularLocation>
        <location evidence="1">Membrane</location>
        <topology evidence="1">Multi-pass membrane protein</topology>
    </subcellularLocation>
</comment>
<dbReference type="GO" id="GO:0015095">
    <property type="term" value="F:magnesium ion transmembrane transporter activity"/>
    <property type="evidence" value="ECO:0007669"/>
    <property type="project" value="UniProtKB-UniRule"/>
</dbReference>
<evidence type="ECO:0000256" key="6">
    <source>
        <dbReference type="ARBA" id="ARBA00022989"/>
    </source>
</evidence>
<feature type="transmembrane region" description="Helical" evidence="9">
    <location>
        <begin position="289"/>
        <end position="310"/>
    </location>
</feature>
<dbReference type="InterPro" id="IPR006668">
    <property type="entry name" value="Mg_transptr_MgtE_intracell_dom"/>
</dbReference>
<feature type="domain" description="CBS" evidence="10">
    <location>
        <begin position="203"/>
        <end position="259"/>
    </location>
</feature>
<dbReference type="GO" id="GO:0005886">
    <property type="term" value="C:plasma membrane"/>
    <property type="evidence" value="ECO:0007669"/>
    <property type="project" value="UniProtKB-SubCell"/>
</dbReference>
<accession>A0A1L4FRI7</accession>
<dbReference type="Pfam" id="PF01769">
    <property type="entry name" value="MgtE"/>
    <property type="match status" value="1"/>
</dbReference>
<dbReference type="PROSITE" id="PS51371">
    <property type="entry name" value="CBS"/>
    <property type="match status" value="1"/>
</dbReference>
<dbReference type="InterPro" id="IPR038076">
    <property type="entry name" value="MgtE_N_sf"/>
</dbReference>
<evidence type="ECO:0000313" key="11">
    <source>
        <dbReference type="EMBL" id="APJ38218.1"/>
    </source>
</evidence>
<dbReference type="SUPFAM" id="SSF158791">
    <property type="entry name" value="MgtE N-terminal domain-like"/>
    <property type="match status" value="1"/>
</dbReference>
<keyword evidence="4 9" id="KW-0812">Transmembrane</keyword>
<dbReference type="SMART" id="SM00924">
    <property type="entry name" value="MgtE_N"/>
    <property type="match status" value="1"/>
</dbReference>
<keyword evidence="8" id="KW-0129">CBS domain</keyword>
<dbReference type="GO" id="GO:0046872">
    <property type="term" value="F:metal ion binding"/>
    <property type="evidence" value="ECO:0007669"/>
    <property type="project" value="UniProtKB-KW"/>
</dbReference>
<gene>
    <name evidence="11" type="ORF">BLA55_00760</name>
</gene>
<keyword evidence="9" id="KW-1003">Cell membrane</keyword>
<dbReference type="InterPro" id="IPR046342">
    <property type="entry name" value="CBS_dom_sf"/>
</dbReference>
<evidence type="ECO:0000313" key="12">
    <source>
        <dbReference type="Proteomes" id="UP000184322"/>
    </source>
</evidence>
<dbReference type="PANTHER" id="PTHR43773:SF1">
    <property type="entry name" value="MAGNESIUM TRANSPORTER MGTE"/>
    <property type="match status" value="1"/>
</dbReference>
<evidence type="ECO:0000256" key="3">
    <source>
        <dbReference type="ARBA" id="ARBA00022448"/>
    </source>
</evidence>
<dbReference type="InterPro" id="IPR006667">
    <property type="entry name" value="SLC41_membr_dom"/>
</dbReference>
<evidence type="ECO:0000256" key="2">
    <source>
        <dbReference type="ARBA" id="ARBA00009749"/>
    </source>
</evidence>
<dbReference type="PANTHER" id="PTHR43773">
    <property type="entry name" value="MAGNESIUM TRANSPORTER MGTE"/>
    <property type="match status" value="1"/>
</dbReference>
<sequence length="498" mass="55887">MDYTIEQIHEELVEIIKSKSILKAREFLDDHPYADVALAVENLPLNQQLYFFRILTTNEAAELFSYLEDESKTKLVHSFTEDWGKEIIQELQSDELADLLEELPVNLQKKILSETPPEKRNLINEILKFDDNQVGSIMSVDIFPIQNTWTCAKALRRIKEMYFDDEKEFTHYFYVTDEKGILLGSVTFEEIVFTDRSSTIDEIYSSVRSVHTYDNKEEAANIFADHDSSSLPVVNIENRLIGMITSDDVIDVIRDSATEDIYKIAGISAADSEEAYLKRSVLSFVKSRVFWLIILLISATLSELIIQTFLNFTENYFKLSLRVSLSAAIISSILPVISGSAGNAGSQASSTIIRAIALGEIPKGQYMKAIRKELCVALILGAILFIVNFLRLVVYFSISGDLIRQTKNILLFTLASSVSLYFVIIIAKLLGTAIPLVASRLKRDPAVMSAPILTTLSDAISVLFAFSTLILIFYLAYKVFVNQPASAMEVNALISLVN</sequence>
<comment type="function">
    <text evidence="9">Acts as a magnesium transporter.</text>
</comment>
<evidence type="ECO:0000256" key="8">
    <source>
        <dbReference type="PROSITE-ProRule" id="PRU00703"/>
    </source>
</evidence>
<evidence type="ECO:0000256" key="5">
    <source>
        <dbReference type="ARBA" id="ARBA00022842"/>
    </source>
</evidence>
<evidence type="ECO:0000256" key="9">
    <source>
        <dbReference type="RuleBase" id="RU362011"/>
    </source>
</evidence>
<dbReference type="Pfam" id="PF03448">
    <property type="entry name" value="MgtE_N"/>
    <property type="match status" value="1"/>
</dbReference>
<protein>
    <recommendedName>
        <fullName evidence="9">Magnesium transporter MgtE</fullName>
    </recommendedName>
</protein>
<dbReference type="SMART" id="SM00116">
    <property type="entry name" value="CBS"/>
    <property type="match status" value="1"/>
</dbReference>
<dbReference type="STRING" id="48003.BLA55_00760"/>
<keyword evidence="5 9" id="KW-0460">Magnesium</keyword>
<keyword evidence="7 9" id="KW-0472">Membrane</keyword>
<dbReference type="OrthoDB" id="9790355at2"/>
<dbReference type="Gene3D" id="1.25.60.10">
    <property type="entry name" value="MgtE N-terminal domain-like"/>
    <property type="match status" value="1"/>
</dbReference>
<dbReference type="InterPro" id="IPR036739">
    <property type="entry name" value="SLC41_membr_dom_sf"/>
</dbReference>
<dbReference type="Gene3D" id="3.10.580.10">
    <property type="entry name" value="CBS-domain"/>
    <property type="match status" value="1"/>
</dbReference>
<dbReference type="InterPro" id="IPR006669">
    <property type="entry name" value="MgtE_transporter"/>
</dbReference>
<reference evidence="12" key="1">
    <citation type="submission" date="2016-10" db="EMBL/GenBank/DDBJ databases">
        <authorList>
            <person name="Beylefeld A."/>
            <person name="Abolnik C."/>
        </authorList>
    </citation>
    <scope>NUCLEOTIDE SEQUENCE [LARGE SCALE GENOMIC DNA]</scope>
    <source>
        <strain evidence="12">B359_6</strain>
    </source>
</reference>
<evidence type="ECO:0000256" key="7">
    <source>
        <dbReference type="ARBA" id="ARBA00023136"/>
    </source>
</evidence>
<keyword evidence="9" id="KW-0479">Metal-binding</keyword>
<evidence type="ECO:0000259" key="10">
    <source>
        <dbReference type="PROSITE" id="PS51371"/>
    </source>
</evidence>
<evidence type="ECO:0000256" key="4">
    <source>
        <dbReference type="ARBA" id="ARBA00022692"/>
    </source>
</evidence>
<dbReference type="Gene3D" id="1.10.357.20">
    <property type="entry name" value="SLC41 divalent cation transporters, integral membrane domain"/>
    <property type="match status" value="1"/>
</dbReference>
<dbReference type="Pfam" id="PF00571">
    <property type="entry name" value="CBS"/>
    <property type="match status" value="2"/>
</dbReference>
<dbReference type="Proteomes" id="UP000184322">
    <property type="component" value="Chromosome"/>
</dbReference>
<dbReference type="NCBIfam" id="TIGR00400">
    <property type="entry name" value="mgtE"/>
    <property type="match status" value="1"/>
</dbReference>
<organism evidence="11 12">
    <name type="scientific">Mycoplasmopsis pullorum</name>
    <dbReference type="NCBI Taxonomy" id="48003"/>
    <lineage>
        <taxon>Bacteria</taxon>
        <taxon>Bacillati</taxon>
        <taxon>Mycoplasmatota</taxon>
        <taxon>Mycoplasmoidales</taxon>
        <taxon>Metamycoplasmataceae</taxon>
        <taxon>Mycoplasmopsis</taxon>
    </lineage>
</organism>
<feature type="transmembrane region" description="Helical" evidence="9">
    <location>
        <begin position="374"/>
        <end position="398"/>
    </location>
</feature>
<comment type="subunit">
    <text evidence="9">Homodimer.</text>
</comment>
<keyword evidence="6 9" id="KW-1133">Transmembrane helix</keyword>
<keyword evidence="3 9" id="KW-0813">Transport</keyword>
<feature type="transmembrane region" description="Helical" evidence="9">
    <location>
        <begin position="459"/>
        <end position="477"/>
    </location>
</feature>
<dbReference type="SUPFAM" id="SSF54631">
    <property type="entry name" value="CBS-domain pair"/>
    <property type="match status" value="1"/>
</dbReference>
<name>A0A1L4FRI7_9BACT</name>